<evidence type="ECO:0000313" key="2">
    <source>
        <dbReference type="Proteomes" id="UP000293863"/>
    </source>
</evidence>
<sequence>MSSKFVIRFACVLLAILLVVGLGIHFMVAPELTTMIWIFTVPLILAVPILLSVVLATDDELQIPAHK</sequence>
<reference evidence="1 2" key="1">
    <citation type="submission" date="2019-02" db="EMBL/GenBank/DDBJ databases">
        <title>The Batch Genome Submission of Acinetobacter spp. strains.</title>
        <authorList>
            <person name="Qin J."/>
            <person name="Hu Y."/>
            <person name="Ye H."/>
            <person name="Wei L."/>
            <person name="Feng Y."/>
            <person name="Zong Z."/>
        </authorList>
    </citation>
    <scope>NUCLEOTIDE SEQUENCE [LARGE SCALE GENOMIC DNA]</scope>
    <source>
        <strain evidence="1 2">WCHAW060049</strain>
    </source>
</reference>
<organism evidence="1 2">
    <name type="scientific">Acinetobacter wuhouensis</name>
    <dbReference type="NCBI Taxonomy" id="1879050"/>
    <lineage>
        <taxon>Bacteria</taxon>
        <taxon>Pseudomonadati</taxon>
        <taxon>Pseudomonadota</taxon>
        <taxon>Gammaproteobacteria</taxon>
        <taxon>Moraxellales</taxon>
        <taxon>Moraxellaceae</taxon>
        <taxon>Acinetobacter</taxon>
    </lineage>
</organism>
<dbReference type="AlphaFoldDB" id="A0A385C1N2"/>
<dbReference type="RefSeq" id="WP_068975436.1">
    <property type="nucleotide sequence ID" value="NZ_CP031716.1"/>
</dbReference>
<keyword evidence="2" id="KW-1185">Reference proteome</keyword>
<name>A0A385C1N2_9GAMM</name>
<accession>A0A385C1N2</accession>
<dbReference type="EMBL" id="SGSQ01000020">
    <property type="protein sequence ID" value="RZG45046.1"/>
    <property type="molecule type" value="Genomic_DNA"/>
</dbReference>
<dbReference type="KEGG" id="awu:BEN71_05530"/>
<evidence type="ECO:0000313" key="1">
    <source>
        <dbReference type="EMBL" id="RZG45046.1"/>
    </source>
</evidence>
<comment type="caution">
    <text evidence="1">The sequence shown here is derived from an EMBL/GenBank/DDBJ whole genome shotgun (WGS) entry which is preliminary data.</text>
</comment>
<dbReference type="OrthoDB" id="6713266at2"/>
<gene>
    <name evidence="1" type="ORF">EXU28_13225</name>
</gene>
<proteinExistence type="predicted"/>
<dbReference type="Proteomes" id="UP000293863">
    <property type="component" value="Unassembled WGS sequence"/>
</dbReference>
<protein>
    <submittedName>
        <fullName evidence="1">Uncharacterized protein</fullName>
    </submittedName>
</protein>